<evidence type="ECO:0000313" key="3">
    <source>
        <dbReference type="WBParaSite" id="PSAMB.scaffold353size55011.g4813.t1"/>
    </source>
</evidence>
<sequence length="273" mass="29872">MKIALACLFILTCGALLDQVTAQTNRTPPTKETTAAPLDLKKICTDKIANRTISSATLTDNGCEIKCAQRNGQNKKINMPNKAFCGVNGKCQNGKCKEAATTAKPTTAKPTTPAPVHKELVKKCTNAFKDRTILTATYVEEKCSIKCEFENGKSEQIARIDGLVCGVKGICKSGKCQKAQPLDAILIALTTIAVQCEIPDDAWNSMFETIENHIMGMIELPHISSNGHISLNDLWDSVVILTTVTWKPVTNCYKGECDECFIHYVKRTSLKSR</sequence>
<evidence type="ECO:0000313" key="2">
    <source>
        <dbReference type="Proteomes" id="UP000887566"/>
    </source>
</evidence>
<feature type="signal peptide" evidence="1">
    <location>
        <begin position="1"/>
        <end position="22"/>
    </location>
</feature>
<keyword evidence="1" id="KW-0732">Signal</keyword>
<dbReference type="Proteomes" id="UP000887566">
    <property type="component" value="Unplaced"/>
</dbReference>
<keyword evidence="2" id="KW-1185">Reference proteome</keyword>
<reference evidence="3" key="1">
    <citation type="submission" date="2022-11" db="UniProtKB">
        <authorList>
            <consortium name="WormBaseParasite"/>
        </authorList>
    </citation>
    <scope>IDENTIFICATION</scope>
</reference>
<organism evidence="2 3">
    <name type="scientific">Plectus sambesii</name>
    <dbReference type="NCBI Taxonomy" id="2011161"/>
    <lineage>
        <taxon>Eukaryota</taxon>
        <taxon>Metazoa</taxon>
        <taxon>Ecdysozoa</taxon>
        <taxon>Nematoda</taxon>
        <taxon>Chromadorea</taxon>
        <taxon>Plectida</taxon>
        <taxon>Plectina</taxon>
        <taxon>Plectoidea</taxon>
        <taxon>Plectidae</taxon>
        <taxon>Plectus</taxon>
    </lineage>
</organism>
<dbReference type="AlphaFoldDB" id="A0A914WCI5"/>
<dbReference type="WBParaSite" id="PSAMB.scaffold353size55011.g4813.t1">
    <property type="protein sequence ID" value="PSAMB.scaffold353size55011.g4813.t1"/>
    <property type="gene ID" value="PSAMB.scaffold353size55011.g4813"/>
</dbReference>
<evidence type="ECO:0000256" key="1">
    <source>
        <dbReference type="SAM" id="SignalP"/>
    </source>
</evidence>
<proteinExistence type="predicted"/>
<protein>
    <submittedName>
        <fullName evidence="3">Uncharacterized protein</fullName>
    </submittedName>
</protein>
<feature type="chain" id="PRO_5037862212" evidence="1">
    <location>
        <begin position="23"/>
        <end position="273"/>
    </location>
</feature>
<accession>A0A914WCI5</accession>
<name>A0A914WCI5_9BILA</name>